<dbReference type="InterPro" id="IPR050623">
    <property type="entry name" value="Glucan_succinyl_AcylTrfase"/>
</dbReference>
<evidence type="ECO:0000313" key="3">
    <source>
        <dbReference type="EMBL" id="ACR12615.1"/>
    </source>
</evidence>
<dbReference type="Pfam" id="PF01757">
    <property type="entry name" value="Acyl_transf_3"/>
    <property type="match status" value="1"/>
</dbReference>
<sequence>MQNMRYHEFDWLRVGAFALLIFYHTGMYYVADWGWHYKSLHQSESLQFLMLWSNQWRMSLLFIISGFAVATMLQRKKPSRFFIQQPTRLIVPLIFGMLVVVVPQVYIEAVHIGLIERGYSYLSFWGAYLDQDSPLFEGHKTIDDLHITWNHLWYLPYLLTYSLAAGAAYYAMGSRLRAWLRLVLSQFPAWITVVLLPVILLSLNSRWLYEDYPPTNALFGDYFNHGRYGIAFLFGILIYSQPRCWQWIKHLRHATLPMAILTYGFIAFSFSGGELGEGALVEWLTTGLWALNKWLWLLTILGWAQVIFCRENRAVQYLNRGVYCYYILHQTCILVFAFWLRPYDLPPGIEATALILLTLASCAFAYELLRRIPGAAFVFGIPRKKNESSNRLLTPQTTV</sequence>
<evidence type="ECO:0000256" key="1">
    <source>
        <dbReference type="SAM" id="Phobius"/>
    </source>
</evidence>
<dbReference type="AlphaFoldDB" id="C5BN27"/>
<name>C5BN27_TERTT</name>
<feature type="transmembrane region" description="Helical" evidence="1">
    <location>
        <begin position="153"/>
        <end position="172"/>
    </location>
</feature>
<feature type="transmembrane region" description="Helical" evidence="1">
    <location>
        <begin position="56"/>
        <end position="73"/>
    </location>
</feature>
<reference evidence="3 4" key="1">
    <citation type="journal article" date="2009" name="PLoS ONE">
        <title>The complete genome of Teredinibacter turnerae T7901: an intracellular endosymbiont of marine wood-boring bivalves (shipworms).</title>
        <authorList>
            <person name="Yang J.C."/>
            <person name="Madupu R."/>
            <person name="Durkin A.S."/>
            <person name="Ekborg N.A."/>
            <person name="Pedamallu C.S."/>
            <person name="Hostetler J.B."/>
            <person name="Radune D."/>
            <person name="Toms B.S."/>
            <person name="Henrissat B."/>
            <person name="Coutinho P.M."/>
            <person name="Schwarz S."/>
            <person name="Field L."/>
            <person name="Trindade-Silva A.E."/>
            <person name="Soares C.A.G."/>
            <person name="Elshahawi S."/>
            <person name="Hanora A."/>
            <person name="Schmidt E.W."/>
            <person name="Haygood M.G."/>
            <person name="Posfai J."/>
            <person name="Benner J."/>
            <person name="Madinger C."/>
            <person name="Nove J."/>
            <person name="Anton B."/>
            <person name="Chaudhary K."/>
            <person name="Foster J."/>
            <person name="Holman A."/>
            <person name="Kumar S."/>
            <person name="Lessard P.A."/>
            <person name="Luyten Y.A."/>
            <person name="Slatko B."/>
            <person name="Wood N."/>
            <person name="Wu B."/>
            <person name="Teplitski M."/>
            <person name="Mougous J.D."/>
            <person name="Ward N."/>
            <person name="Eisen J.A."/>
            <person name="Badger J.H."/>
            <person name="Distel D.L."/>
        </authorList>
    </citation>
    <scope>NUCLEOTIDE SEQUENCE [LARGE SCALE GENOMIC DNA]</scope>
    <source>
        <strain evidence="4">ATCC 39867 / T7901</strain>
    </source>
</reference>
<accession>C5BN27</accession>
<feature type="domain" description="Acyltransferase 3" evidence="2">
    <location>
        <begin position="7"/>
        <end position="366"/>
    </location>
</feature>
<dbReference type="EMBL" id="CP001614">
    <property type="protein sequence ID" value="ACR12615.1"/>
    <property type="molecule type" value="Genomic_DNA"/>
</dbReference>
<keyword evidence="1" id="KW-0472">Membrane</keyword>
<dbReference type="GO" id="GO:0016747">
    <property type="term" value="F:acyltransferase activity, transferring groups other than amino-acyl groups"/>
    <property type="evidence" value="ECO:0007669"/>
    <property type="project" value="InterPro"/>
</dbReference>
<dbReference type="Proteomes" id="UP000009080">
    <property type="component" value="Chromosome"/>
</dbReference>
<evidence type="ECO:0000313" key="4">
    <source>
        <dbReference type="Proteomes" id="UP000009080"/>
    </source>
</evidence>
<feature type="transmembrane region" description="Helical" evidence="1">
    <location>
        <begin position="351"/>
        <end position="369"/>
    </location>
</feature>
<dbReference type="PANTHER" id="PTHR36927">
    <property type="entry name" value="BLR4337 PROTEIN"/>
    <property type="match status" value="1"/>
</dbReference>
<keyword evidence="1" id="KW-0812">Transmembrane</keyword>
<feature type="transmembrane region" description="Helical" evidence="1">
    <location>
        <begin position="291"/>
        <end position="309"/>
    </location>
</feature>
<evidence type="ECO:0000259" key="2">
    <source>
        <dbReference type="Pfam" id="PF01757"/>
    </source>
</evidence>
<dbReference type="KEGG" id="ttu:TERTU_0523"/>
<keyword evidence="1" id="KW-1133">Transmembrane helix</keyword>
<dbReference type="HOGENOM" id="CLU_036182_0_0_6"/>
<dbReference type="InterPro" id="IPR002656">
    <property type="entry name" value="Acyl_transf_3_dom"/>
</dbReference>
<feature type="transmembrane region" description="Helical" evidence="1">
    <location>
        <begin position="251"/>
        <end position="271"/>
    </location>
</feature>
<feature type="transmembrane region" description="Helical" evidence="1">
    <location>
        <begin position="222"/>
        <end position="239"/>
    </location>
</feature>
<gene>
    <name evidence="3" type="ordered locus">TERTU_0523</name>
</gene>
<dbReference type="RefSeq" id="WP_015818727.1">
    <property type="nucleotide sequence ID" value="NC_012997.1"/>
</dbReference>
<feature type="transmembrane region" description="Helical" evidence="1">
    <location>
        <begin position="179"/>
        <end position="202"/>
    </location>
</feature>
<keyword evidence="4" id="KW-1185">Reference proteome</keyword>
<organism evidence="3 4">
    <name type="scientific">Teredinibacter turnerae (strain ATCC 39867 / T7901)</name>
    <dbReference type="NCBI Taxonomy" id="377629"/>
    <lineage>
        <taxon>Bacteria</taxon>
        <taxon>Pseudomonadati</taxon>
        <taxon>Pseudomonadota</taxon>
        <taxon>Gammaproteobacteria</taxon>
        <taxon>Cellvibrionales</taxon>
        <taxon>Cellvibrionaceae</taxon>
        <taxon>Teredinibacter</taxon>
    </lineage>
</organism>
<feature type="transmembrane region" description="Helical" evidence="1">
    <location>
        <begin position="12"/>
        <end position="31"/>
    </location>
</feature>
<dbReference type="PANTHER" id="PTHR36927:SF3">
    <property type="entry name" value="GLUCANS BIOSYNTHESIS PROTEIN C"/>
    <property type="match status" value="1"/>
</dbReference>
<feature type="transmembrane region" description="Helical" evidence="1">
    <location>
        <begin position="321"/>
        <end position="339"/>
    </location>
</feature>
<feature type="transmembrane region" description="Helical" evidence="1">
    <location>
        <begin position="89"/>
        <end position="107"/>
    </location>
</feature>
<dbReference type="STRING" id="377629.TERTU_0523"/>
<dbReference type="eggNOG" id="COG1835">
    <property type="taxonomic scope" value="Bacteria"/>
</dbReference>
<dbReference type="OrthoDB" id="9809782at2"/>
<proteinExistence type="predicted"/>
<protein>
    <recommendedName>
        <fullName evidence="2">Acyltransferase 3 domain-containing protein</fullName>
    </recommendedName>
</protein>